<comment type="caution">
    <text evidence="5">Lacks conserved residue(s) required for the propagation of feature annotation.</text>
</comment>
<name>A0A811QZJ6_9POAL</name>
<dbReference type="SMART" id="SM00129">
    <property type="entry name" value="KISc"/>
    <property type="match status" value="1"/>
</dbReference>
<evidence type="ECO:0000256" key="4">
    <source>
        <dbReference type="ARBA" id="ARBA00023175"/>
    </source>
</evidence>
<dbReference type="GO" id="GO:0007018">
    <property type="term" value="P:microtubule-based movement"/>
    <property type="evidence" value="ECO:0007669"/>
    <property type="project" value="InterPro"/>
</dbReference>
<dbReference type="EMBL" id="CAJGYO010000012">
    <property type="protein sequence ID" value="CAD6264214.1"/>
    <property type="molecule type" value="Genomic_DNA"/>
</dbReference>
<accession>A0A811QZJ6</accession>
<dbReference type="InterPro" id="IPR036961">
    <property type="entry name" value="Kinesin_motor_dom_sf"/>
</dbReference>
<evidence type="ECO:0000256" key="5">
    <source>
        <dbReference type="PROSITE-ProRule" id="PRU00283"/>
    </source>
</evidence>
<dbReference type="Proteomes" id="UP000604825">
    <property type="component" value="Unassembled WGS sequence"/>
</dbReference>
<dbReference type="InterPro" id="IPR001752">
    <property type="entry name" value="Kinesin_motor_dom"/>
</dbReference>
<keyword evidence="2 6" id="KW-0547">Nucleotide-binding</keyword>
<keyword evidence="1 6" id="KW-0493">Microtubule</keyword>
<dbReference type="Pfam" id="PF16796">
    <property type="entry name" value="Microtub_bd"/>
    <property type="match status" value="1"/>
</dbReference>
<reference evidence="8" key="1">
    <citation type="submission" date="2020-10" db="EMBL/GenBank/DDBJ databases">
        <authorList>
            <person name="Han B."/>
            <person name="Lu T."/>
            <person name="Zhao Q."/>
            <person name="Huang X."/>
            <person name="Zhao Y."/>
        </authorList>
    </citation>
    <scope>NUCLEOTIDE SEQUENCE</scope>
</reference>
<dbReference type="PROSITE" id="PS00411">
    <property type="entry name" value="KINESIN_MOTOR_1"/>
    <property type="match status" value="1"/>
</dbReference>
<dbReference type="PANTHER" id="PTHR47972:SF18">
    <property type="entry name" value="KINESIN-LIKE PROTEIN KIN-14R"/>
    <property type="match status" value="1"/>
</dbReference>
<sequence length="537" mass="60672">MDFHKISRRKLQALCKRNGVRANVTNDAMIKALEGLSSLLLLPHAAFHEVDDSVLFINAGGDAAAGYDSNVKVSVVDSNNLELGRLKKELCQKDMEIERLEQALCRESDQLRNVSQKYENDKKSWAAAIPILERKIKGLKQAQIGLNHEVRECANAFPELSKIKSVVQDLVAQHECLKFKYNKELDKNRKLHNIVQETKGNIRVFCWCRPLSKDETSSSKKSVVDFNGANEDTNEVRAKNDLNGECTSSKLWLVDLAGSERLTKTDAQGEQLNEAKYINRSLSALRGVISALAMKNSHIPYRNSKLTYLLQDSLGGNSKALMLVQISPSESDASETLMSLSFASCLRHIELGPAKKQVHSAQLQNTRQMVKELEGRLDSKAHSQITSEKQQCLLSGKLKEKEQEHQPSIVEQKNKVLERKLKEQEHQRSARAICEHNHIMRSSSLLISVYHNRADLLATNFCRSITLCCLKHATQLIQALLRPMHVVVRDEVPIARRKRCQNEVSGQLLVKWEAQLLQPLSVTNHFDHMWPNCCAFC</sequence>
<keyword evidence="9" id="KW-1185">Reference proteome</keyword>
<dbReference type="PROSITE" id="PS50067">
    <property type="entry name" value="KINESIN_MOTOR_2"/>
    <property type="match status" value="1"/>
</dbReference>
<evidence type="ECO:0000256" key="3">
    <source>
        <dbReference type="ARBA" id="ARBA00022840"/>
    </source>
</evidence>
<evidence type="ECO:0000313" key="8">
    <source>
        <dbReference type="EMBL" id="CAD6264214.1"/>
    </source>
</evidence>
<dbReference type="Pfam" id="PF00225">
    <property type="entry name" value="Kinesin"/>
    <property type="match status" value="1"/>
</dbReference>
<protein>
    <recommendedName>
        <fullName evidence="6">Kinesin-like protein</fullName>
    </recommendedName>
</protein>
<comment type="caution">
    <text evidence="8">The sequence shown here is derived from an EMBL/GenBank/DDBJ whole genome shotgun (WGS) entry which is preliminary data.</text>
</comment>
<dbReference type="InterPro" id="IPR027417">
    <property type="entry name" value="P-loop_NTPase"/>
</dbReference>
<dbReference type="OrthoDB" id="1691229at2759"/>
<evidence type="ECO:0000256" key="2">
    <source>
        <dbReference type="ARBA" id="ARBA00022741"/>
    </source>
</evidence>
<evidence type="ECO:0000256" key="6">
    <source>
        <dbReference type="RuleBase" id="RU000394"/>
    </source>
</evidence>
<gene>
    <name evidence="8" type="ORF">NCGR_LOCUS47519</name>
</gene>
<dbReference type="GO" id="GO:0008017">
    <property type="term" value="F:microtubule binding"/>
    <property type="evidence" value="ECO:0007669"/>
    <property type="project" value="InterPro"/>
</dbReference>
<dbReference type="GO" id="GO:0005524">
    <property type="term" value="F:ATP binding"/>
    <property type="evidence" value="ECO:0007669"/>
    <property type="project" value="UniProtKB-KW"/>
</dbReference>
<dbReference type="SUPFAM" id="SSF52540">
    <property type="entry name" value="P-loop containing nucleoside triphosphate hydrolases"/>
    <property type="match status" value="1"/>
</dbReference>
<dbReference type="AlphaFoldDB" id="A0A811QZJ6"/>
<proteinExistence type="inferred from homology"/>
<feature type="domain" description="Kinesin motor" evidence="7">
    <location>
        <begin position="239"/>
        <end position="349"/>
    </location>
</feature>
<dbReference type="InterPro" id="IPR031852">
    <property type="entry name" value="Vik1/Cik1_MT-bd"/>
</dbReference>
<dbReference type="InterPro" id="IPR019821">
    <property type="entry name" value="Kinesin_motor_CS"/>
</dbReference>
<dbReference type="GO" id="GO:0003777">
    <property type="term" value="F:microtubule motor activity"/>
    <property type="evidence" value="ECO:0007669"/>
    <property type="project" value="InterPro"/>
</dbReference>
<evidence type="ECO:0000313" key="9">
    <source>
        <dbReference type="Proteomes" id="UP000604825"/>
    </source>
</evidence>
<dbReference type="PRINTS" id="PR00380">
    <property type="entry name" value="KINESINHEAVY"/>
</dbReference>
<dbReference type="InterPro" id="IPR027640">
    <property type="entry name" value="Kinesin-like_fam"/>
</dbReference>
<keyword evidence="3 6" id="KW-0067">ATP-binding</keyword>
<keyword evidence="4 6" id="KW-0505">Motor protein</keyword>
<evidence type="ECO:0000259" key="7">
    <source>
        <dbReference type="PROSITE" id="PS50067"/>
    </source>
</evidence>
<dbReference type="PANTHER" id="PTHR47972">
    <property type="entry name" value="KINESIN-LIKE PROTEIN KLP-3"/>
    <property type="match status" value="1"/>
</dbReference>
<evidence type="ECO:0000256" key="1">
    <source>
        <dbReference type="ARBA" id="ARBA00022701"/>
    </source>
</evidence>
<organism evidence="8 9">
    <name type="scientific">Miscanthus lutarioriparius</name>
    <dbReference type="NCBI Taxonomy" id="422564"/>
    <lineage>
        <taxon>Eukaryota</taxon>
        <taxon>Viridiplantae</taxon>
        <taxon>Streptophyta</taxon>
        <taxon>Embryophyta</taxon>
        <taxon>Tracheophyta</taxon>
        <taxon>Spermatophyta</taxon>
        <taxon>Magnoliopsida</taxon>
        <taxon>Liliopsida</taxon>
        <taxon>Poales</taxon>
        <taxon>Poaceae</taxon>
        <taxon>PACMAD clade</taxon>
        <taxon>Panicoideae</taxon>
        <taxon>Andropogonodae</taxon>
        <taxon>Andropogoneae</taxon>
        <taxon>Saccharinae</taxon>
        <taxon>Miscanthus</taxon>
    </lineage>
</organism>
<dbReference type="Gene3D" id="3.40.850.10">
    <property type="entry name" value="Kinesin motor domain"/>
    <property type="match status" value="2"/>
</dbReference>
<comment type="similarity">
    <text evidence="5 6">Belongs to the TRAFAC class myosin-kinesin ATPase superfamily. Kinesin family.</text>
</comment>
<dbReference type="GO" id="GO:0005874">
    <property type="term" value="C:microtubule"/>
    <property type="evidence" value="ECO:0007669"/>
    <property type="project" value="UniProtKB-KW"/>
</dbReference>